<feature type="compositionally biased region" description="Acidic residues" evidence="1">
    <location>
        <begin position="113"/>
        <end position="123"/>
    </location>
</feature>
<keyword evidence="4" id="KW-1185">Reference proteome</keyword>
<feature type="chain" id="PRO_5046019733" description="Mucin-associated surface protein" evidence="2">
    <location>
        <begin position="30"/>
        <end position="149"/>
    </location>
</feature>
<dbReference type="EMBL" id="BAAAMK010000005">
    <property type="protein sequence ID" value="GAA1959966.1"/>
    <property type="molecule type" value="Genomic_DNA"/>
</dbReference>
<name>A0ABN2QXJ5_9MICO</name>
<feature type="compositionally biased region" description="Low complexity" evidence="1">
    <location>
        <begin position="103"/>
        <end position="112"/>
    </location>
</feature>
<evidence type="ECO:0000256" key="2">
    <source>
        <dbReference type="SAM" id="SignalP"/>
    </source>
</evidence>
<evidence type="ECO:0008006" key="5">
    <source>
        <dbReference type="Google" id="ProtNLM"/>
    </source>
</evidence>
<evidence type="ECO:0000313" key="4">
    <source>
        <dbReference type="Proteomes" id="UP001499954"/>
    </source>
</evidence>
<organism evidence="3 4">
    <name type="scientific">Agromyces allii</name>
    <dbReference type="NCBI Taxonomy" id="393607"/>
    <lineage>
        <taxon>Bacteria</taxon>
        <taxon>Bacillati</taxon>
        <taxon>Actinomycetota</taxon>
        <taxon>Actinomycetes</taxon>
        <taxon>Micrococcales</taxon>
        <taxon>Microbacteriaceae</taxon>
        <taxon>Agromyces</taxon>
    </lineage>
</organism>
<feature type="region of interest" description="Disordered" evidence="1">
    <location>
        <begin position="101"/>
        <end position="149"/>
    </location>
</feature>
<gene>
    <name evidence="3" type="ORF">GCM10009717_28310</name>
</gene>
<dbReference type="Proteomes" id="UP001499954">
    <property type="component" value="Unassembled WGS sequence"/>
</dbReference>
<evidence type="ECO:0000256" key="1">
    <source>
        <dbReference type="SAM" id="MobiDB-lite"/>
    </source>
</evidence>
<feature type="compositionally biased region" description="Basic and acidic residues" evidence="1">
    <location>
        <begin position="139"/>
        <end position="149"/>
    </location>
</feature>
<sequence length="149" mass="15001">MRHLTRRPATIVATAALALMLGLGLTSCAPPNDDTAAAMHASVVSVSERAASADYAGALAELDLLEADVDAASADGALDPAQEQQIREAIALVRADLVAAEVATTPTPTPATDDSEDSDDSGNSDDSPGNSGGNKGKGNGKDKDKGKDD</sequence>
<reference evidence="3 4" key="1">
    <citation type="journal article" date="2019" name="Int. J. Syst. Evol. Microbiol.">
        <title>The Global Catalogue of Microorganisms (GCM) 10K type strain sequencing project: providing services to taxonomists for standard genome sequencing and annotation.</title>
        <authorList>
            <consortium name="The Broad Institute Genomics Platform"/>
            <consortium name="The Broad Institute Genome Sequencing Center for Infectious Disease"/>
            <person name="Wu L."/>
            <person name="Ma J."/>
        </authorList>
    </citation>
    <scope>NUCLEOTIDE SEQUENCE [LARGE SCALE GENOMIC DNA]</scope>
    <source>
        <strain evidence="3 4">JCM 13584</strain>
    </source>
</reference>
<evidence type="ECO:0000313" key="3">
    <source>
        <dbReference type="EMBL" id="GAA1959966.1"/>
    </source>
</evidence>
<dbReference type="PROSITE" id="PS51257">
    <property type="entry name" value="PROKAR_LIPOPROTEIN"/>
    <property type="match status" value="1"/>
</dbReference>
<protein>
    <recommendedName>
        <fullName evidence="5">Mucin-associated surface protein</fullName>
    </recommendedName>
</protein>
<proteinExistence type="predicted"/>
<feature type="signal peptide" evidence="2">
    <location>
        <begin position="1"/>
        <end position="29"/>
    </location>
</feature>
<keyword evidence="2" id="KW-0732">Signal</keyword>
<comment type="caution">
    <text evidence="3">The sequence shown here is derived from an EMBL/GenBank/DDBJ whole genome shotgun (WGS) entry which is preliminary data.</text>
</comment>
<accession>A0ABN2QXJ5</accession>